<dbReference type="Proteomes" id="UP001206350">
    <property type="component" value="Unassembled WGS sequence"/>
</dbReference>
<accession>A0A4S2PKH0</accession>
<evidence type="ECO:0000259" key="1">
    <source>
        <dbReference type="Pfam" id="PF13556"/>
    </source>
</evidence>
<comment type="caution">
    <text evidence="3">The sequence shown here is derived from an EMBL/GenBank/DDBJ whole genome shotgun (WGS) entry which is preliminary data.</text>
</comment>
<dbReference type="Gene3D" id="1.10.10.2840">
    <property type="entry name" value="PucR C-terminal helix-turn-helix domain"/>
    <property type="match status" value="1"/>
</dbReference>
<dbReference type="Proteomes" id="UP000306758">
    <property type="component" value="Unassembled WGS sequence"/>
</dbReference>
<dbReference type="OrthoDB" id="212459at2"/>
<evidence type="ECO:0000313" key="3">
    <source>
        <dbReference type="EMBL" id="THA09178.1"/>
    </source>
</evidence>
<reference evidence="3 4" key="1">
    <citation type="journal article" date="2019" name="Vet. Microbiol.">
        <title>Development of multi locus sequence typing (MLST) of Rodentibacter pneumotropicus.</title>
        <authorList>
            <person name="Adhikary S."/>
            <person name="Bisgaard M."/>
            <person name="Boot R."/>
            <person name="Benga L."/>
            <person name="Nicklas W."/>
            <person name="Christensen H."/>
        </authorList>
    </citation>
    <scope>NUCLEOTIDE SEQUENCE [LARGE SCALE GENOMIC DNA]</scope>
    <source>
        <strain evidence="3 4">Ac84</strain>
    </source>
</reference>
<feature type="domain" description="PucR C-terminal helix-turn-helix" evidence="1">
    <location>
        <begin position="3"/>
        <end position="35"/>
    </location>
</feature>
<dbReference type="InterPro" id="IPR042070">
    <property type="entry name" value="PucR_C-HTH_sf"/>
</dbReference>
<evidence type="ECO:0000313" key="5">
    <source>
        <dbReference type="Proteomes" id="UP001206350"/>
    </source>
</evidence>
<proteinExistence type="predicted"/>
<sequence length="37" mass="4441">MTEKLFIHPNTLCYRLTKIEQIIDLSFNKIDDVLDFI</sequence>
<gene>
    <name evidence="3" type="ORF">D3M78_06325</name>
    <name evidence="2" type="ORF">MUU45_002020</name>
</gene>
<evidence type="ECO:0000313" key="2">
    <source>
        <dbReference type="EMBL" id="MCQ9122268.1"/>
    </source>
</evidence>
<dbReference type="Pfam" id="PF13556">
    <property type="entry name" value="HTH_30"/>
    <property type="match status" value="1"/>
</dbReference>
<dbReference type="EMBL" id="QXNI01000035">
    <property type="protein sequence ID" value="THA09178.1"/>
    <property type="molecule type" value="Genomic_DNA"/>
</dbReference>
<dbReference type="InterPro" id="IPR025736">
    <property type="entry name" value="PucR_C-HTH_dom"/>
</dbReference>
<dbReference type="EMBL" id="JALJCU010000030">
    <property type="protein sequence ID" value="MCQ9122268.1"/>
    <property type="molecule type" value="Genomic_DNA"/>
</dbReference>
<dbReference type="AlphaFoldDB" id="A0A4S2PKH0"/>
<name>A0A4S2PKH0_9PAST</name>
<reference evidence="2 5" key="2">
    <citation type="journal article" date="2022" name="Microbiol. Spectr.">
        <title>Microbiota of the Pregnant Mouse: Characterization of the Bacterial Communities in the Oral Cavity, Lung, Intestine, and Vagina through Culture and DNA Sequencing.</title>
        <authorList>
            <person name="Greenberg J.M."/>
            <person name="Romero R."/>
            <person name="Winters A.D."/>
            <person name="Galaz J."/>
            <person name="Garcia-Flores V."/>
            <person name="Arenas-Hernandez M."/>
            <person name="Panzer J."/>
            <person name="Shaffer Z."/>
            <person name="Kracht D.J."/>
            <person name="Gomez-Lopez N."/>
            <person name="Theis K.R."/>
        </authorList>
    </citation>
    <scope>NUCLEOTIDE SEQUENCE [LARGE SCALE GENOMIC DNA]</scope>
    <source>
        <strain evidence="2 5">MAC-C1-H1</strain>
    </source>
</reference>
<protein>
    <submittedName>
        <fullName evidence="2">Helix-turn-helix domain-containing protein</fullName>
    </submittedName>
    <submittedName>
        <fullName evidence="3">PucR family transcriptional regulator</fullName>
    </submittedName>
</protein>
<keyword evidence="5" id="KW-1185">Reference proteome</keyword>
<organism evidence="3 4">
    <name type="scientific">Rodentibacter pneumotropicus</name>
    <dbReference type="NCBI Taxonomy" id="758"/>
    <lineage>
        <taxon>Bacteria</taxon>
        <taxon>Pseudomonadati</taxon>
        <taxon>Pseudomonadota</taxon>
        <taxon>Gammaproteobacteria</taxon>
        <taxon>Pasteurellales</taxon>
        <taxon>Pasteurellaceae</taxon>
        <taxon>Rodentibacter</taxon>
    </lineage>
</organism>
<evidence type="ECO:0000313" key="4">
    <source>
        <dbReference type="Proteomes" id="UP000306758"/>
    </source>
</evidence>
<reference evidence="2" key="3">
    <citation type="submission" date="2023-08" db="EMBL/GenBank/DDBJ databases">
        <authorList>
            <person name="Greenberg J.M."/>
            <person name="Romero R."/>
            <person name="Winters A.D."/>
            <person name="Galaz J."/>
            <person name="Garcia-Flores V."/>
            <person name="Arenas-Hernandez M."/>
            <person name="Panzer J."/>
            <person name="Shaffer Z."/>
            <person name="Kracht D.J."/>
            <person name="Gomez-Lopez N."/>
            <person name="Theis K.R."/>
        </authorList>
    </citation>
    <scope>NUCLEOTIDE SEQUENCE</scope>
    <source>
        <strain evidence="2">MAC-C1-H1</strain>
    </source>
</reference>